<evidence type="ECO:0000256" key="2">
    <source>
        <dbReference type="ARBA" id="ARBA00022448"/>
    </source>
</evidence>
<evidence type="ECO:0000259" key="7">
    <source>
        <dbReference type="PROSITE" id="PS51352"/>
    </source>
</evidence>
<dbReference type="Pfam" id="PF00085">
    <property type="entry name" value="Thioredoxin"/>
    <property type="match status" value="1"/>
</dbReference>
<evidence type="ECO:0000256" key="5">
    <source>
        <dbReference type="ARBA" id="ARBA00023284"/>
    </source>
</evidence>
<dbReference type="InterPro" id="IPR036249">
    <property type="entry name" value="Thioredoxin-like_sf"/>
</dbReference>
<evidence type="ECO:0000256" key="3">
    <source>
        <dbReference type="ARBA" id="ARBA00022982"/>
    </source>
</evidence>
<dbReference type="CDD" id="cd02947">
    <property type="entry name" value="TRX_family"/>
    <property type="match status" value="1"/>
</dbReference>
<name>A0A4V1M761_9BACT</name>
<dbReference type="InterPro" id="IPR017937">
    <property type="entry name" value="Thioredoxin_CS"/>
</dbReference>
<dbReference type="OrthoDB" id="9790390at2"/>
<keyword evidence="4" id="KW-1015">Disulfide bond</keyword>
<dbReference type="InterPro" id="IPR005746">
    <property type="entry name" value="Thioredoxin"/>
</dbReference>
<dbReference type="PANTHER" id="PTHR45663">
    <property type="entry name" value="GEO12009P1"/>
    <property type="match status" value="1"/>
</dbReference>
<evidence type="ECO:0000313" key="9">
    <source>
        <dbReference type="Proteomes" id="UP000290204"/>
    </source>
</evidence>
<protein>
    <recommendedName>
        <fullName evidence="6">Thioredoxin</fullName>
    </recommendedName>
</protein>
<dbReference type="GO" id="GO:0015035">
    <property type="term" value="F:protein-disulfide reductase activity"/>
    <property type="evidence" value="ECO:0007669"/>
    <property type="project" value="UniProtKB-UniRule"/>
</dbReference>
<feature type="domain" description="Thioredoxin" evidence="7">
    <location>
        <begin position="1"/>
        <end position="117"/>
    </location>
</feature>
<keyword evidence="2" id="KW-0813">Transport</keyword>
<dbReference type="GO" id="GO:0005737">
    <property type="term" value="C:cytoplasm"/>
    <property type="evidence" value="ECO:0007669"/>
    <property type="project" value="TreeGrafter"/>
</dbReference>
<evidence type="ECO:0000313" key="8">
    <source>
        <dbReference type="EMBL" id="RXK58420.1"/>
    </source>
</evidence>
<dbReference type="Proteomes" id="UP000290204">
    <property type="component" value="Unassembled WGS sequence"/>
</dbReference>
<dbReference type="PROSITE" id="PS00194">
    <property type="entry name" value="THIOREDOXIN_1"/>
    <property type="match status" value="1"/>
</dbReference>
<dbReference type="NCBIfam" id="TIGR01068">
    <property type="entry name" value="thioredoxin"/>
    <property type="match status" value="1"/>
</dbReference>
<dbReference type="FunFam" id="3.40.30.10:FF:000229">
    <property type="entry name" value="Thioredoxin (TRX)"/>
    <property type="match status" value="1"/>
</dbReference>
<dbReference type="Gene3D" id="3.40.30.10">
    <property type="entry name" value="Glutaredoxin"/>
    <property type="match status" value="1"/>
</dbReference>
<dbReference type="InterPro" id="IPR013766">
    <property type="entry name" value="Thioredoxin_domain"/>
</dbReference>
<sequence length="126" mass="14396">MATVKLTTQDFKENIFNYDTEKEWKYKGSVPAIIDFYADWCGPCKAVAPVLEELSDEYKDKLIVYKVDTDAEMELAAVFGIRSIPTFLFIPVNDDPMMQPGAFPKKVFKEIIETQLLKKEEAGESE</sequence>
<dbReference type="PANTHER" id="PTHR45663:SF11">
    <property type="entry name" value="GEO12009P1"/>
    <property type="match status" value="1"/>
</dbReference>
<evidence type="ECO:0000256" key="4">
    <source>
        <dbReference type="ARBA" id="ARBA00023157"/>
    </source>
</evidence>
<comment type="similarity">
    <text evidence="1">Belongs to the thioredoxin family.</text>
</comment>
<reference evidence="8 9" key="1">
    <citation type="submission" date="2019-01" db="EMBL/GenBank/DDBJ databases">
        <title>Lacibacter sp. strain TTM-7.</title>
        <authorList>
            <person name="Chen W.-M."/>
        </authorList>
    </citation>
    <scope>NUCLEOTIDE SEQUENCE [LARGE SCALE GENOMIC DNA]</scope>
    <source>
        <strain evidence="8 9">TTM-7</strain>
    </source>
</reference>
<keyword evidence="5" id="KW-0676">Redox-active center</keyword>
<dbReference type="PRINTS" id="PR00421">
    <property type="entry name" value="THIOREDOXIN"/>
</dbReference>
<evidence type="ECO:0000256" key="1">
    <source>
        <dbReference type="ARBA" id="ARBA00008987"/>
    </source>
</evidence>
<dbReference type="EMBL" id="SDHW01000006">
    <property type="protein sequence ID" value="RXK58420.1"/>
    <property type="molecule type" value="Genomic_DNA"/>
</dbReference>
<evidence type="ECO:0000256" key="6">
    <source>
        <dbReference type="NCBIfam" id="TIGR01068"/>
    </source>
</evidence>
<proteinExistence type="inferred from homology"/>
<keyword evidence="9" id="KW-1185">Reference proteome</keyword>
<comment type="caution">
    <text evidence="8">The sequence shown here is derived from an EMBL/GenBank/DDBJ whole genome shotgun (WGS) entry which is preliminary data.</text>
</comment>
<accession>A0A4V1M761</accession>
<dbReference type="PROSITE" id="PS51352">
    <property type="entry name" value="THIOREDOXIN_2"/>
    <property type="match status" value="1"/>
</dbReference>
<organism evidence="8 9">
    <name type="scientific">Lacibacter luteus</name>
    <dbReference type="NCBI Taxonomy" id="2508719"/>
    <lineage>
        <taxon>Bacteria</taxon>
        <taxon>Pseudomonadati</taxon>
        <taxon>Bacteroidota</taxon>
        <taxon>Chitinophagia</taxon>
        <taxon>Chitinophagales</taxon>
        <taxon>Chitinophagaceae</taxon>
        <taxon>Lacibacter</taxon>
    </lineage>
</organism>
<keyword evidence="3" id="KW-0249">Electron transport</keyword>
<gene>
    <name evidence="8" type="primary">trxA</name>
    <name evidence="8" type="ORF">ESA94_17425</name>
</gene>
<dbReference type="SUPFAM" id="SSF52833">
    <property type="entry name" value="Thioredoxin-like"/>
    <property type="match status" value="1"/>
</dbReference>
<dbReference type="RefSeq" id="WP_129132221.1">
    <property type="nucleotide sequence ID" value="NZ_SDHW01000006.1"/>
</dbReference>
<dbReference type="AlphaFoldDB" id="A0A4V1M761"/>